<dbReference type="AlphaFoldDB" id="A0A852R5P2"/>
<evidence type="ECO:0008006" key="4">
    <source>
        <dbReference type="Google" id="ProtNLM"/>
    </source>
</evidence>
<evidence type="ECO:0000313" key="2">
    <source>
        <dbReference type="EMBL" id="NYD25779.1"/>
    </source>
</evidence>
<keyword evidence="3" id="KW-1185">Reference proteome</keyword>
<feature type="transmembrane region" description="Helical" evidence="1">
    <location>
        <begin position="110"/>
        <end position="132"/>
    </location>
</feature>
<dbReference type="RefSeq" id="WP_185986187.1">
    <property type="nucleotide sequence ID" value="NZ_BAAALZ010000002.1"/>
</dbReference>
<comment type="caution">
    <text evidence="2">The sequence shown here is derived from an EMBL/GenBank/DDBJ whole genome shotgun (WGS) entry which is preliminary data.</text>
</comment>
<accession>A0A852R5P2</accession>
<dbReference type="EMBL" id="JACCBD010000001">
    <property type="protein sequence ID" value="NYD25779.1"/>
    <property type="molecule type" value="Genomic_DNA"/>
</dbReference>
<protein>
    <recommendedName>
        <fullName evidence="4">DUF3592 domain-containing protein</fullName>
    </recommendedName>
</protein>
<feature type="transmembrane region" description="Helical" evidence="1">
    <location>
        <begin position="12"/>
        <end position="32"/>
    </location>
</feature>
<proteinExistence type="predicted"/>
<gene>
    <name evidence="2" type="ORF">BJ960_000582</name>
</gene>
<evidence type="ECO:0000256" key="1">
    <source>
        <dbReference type="SAM" id="Phobius"/>
    </source>
</evidence>
<keyword evidence="1" id="KW-0812">Transmembrane</keyword>
<organism evidence="2 3">
    <name type="scientific">Leucobacter aridicollis</name>
    <dbReference type="NCBI Taxonomy" id="283878"/>
    <lineage>
        <taxon>Bacteria</taxon>
        <taxon>Bacillati</taxon>
        <taxon>Actinomycetota</taxon>
        <taxon>Actinomycetes</taxon>
        <taxon>Micrococcales</taxon>
        <taxon>Microbacteriaceae</taxon>
        <taxon>Leucobacter</taxon>
    </lineage>
</organism>
<evidence type="ECO:0000313" key="3">
    <source>
        <dbReference type="Proteomes" id="UP000586095"/>
    </source>
</evidence>
<dbReference type="Proteomes" id="UP000586095">
    <property type="component" value="Unassembled WGS sequence"/>
</dbReference>
<name>A0A852R5P2_9MICO</name>
<keyword evidence="1" id="KW-1133">Transmembrane helix</keyword>
<keyword evidence="1" id="KW-0472">Membrane</keyword>
<reference evidence="2 3" key="1">
    <citation type="submission" date="2020-07" db="EMBL/GenBank/DDBJ databases">
        <title>Sequencing the genomes of 1000 actinobacteria strains.</title>
        <authorList>
            <person name="Klenk H.-P."/>
        </authorList>
    </citation>
    <scope>NUCLEOTIDE SEQUENCE [LARGE SCALE GENOMIC DNA]</scope>
    <source>
        <strain evidence="2 3">DSM 17380</strain>
    </source>
</reference>
<sequence length="133" mass="14566">MLWKISGLWKGLVFIACIMLVVVAGFVVLAGIRLCRAVPRQWPTVRGEWIGPALRHAPQRYQYRTPDGSWREGTTRVKVFWRPPHSGLCQVAYDPANPARSQPAQLRLDGTVLIGTGILAAVAGIVLLAIALA</sequence>